<accession>A0ABZ2Y1P7</accession>
<dbReference type="RefSeq" id="WP_343211466.1">
    <property type="nucleotide sequence ID" value="NZ_CP123587.1"/>
</dbReference>
<sequence>MTLLSQTLDYLEAKDSEHEQALMSLLSGELTCLVIRKFIKSETASTATASLIQREEFVDHDDVPGLKVLGLSHFQAVRTPHLFQRYSEVGAGLEEMLENACRPLPSPFGSLKSYLAKHANKSIEILELENEPPPAPFTVRSCGRKIGIEPHQDILLAESPKERIAASFSRQLAANIFLAGPDAGGELEIFELGPGDTGYKNLEDGPKTIAEDQLPSAAITVSPRTGDLVMFDSTMVHIVHANQDPKPRVTLACFIASQHDNGVLYYWV</sequence>
<proteinExistence type="inferred from homology"/>
<dbReference type="Gene3D" id="2.60.120.620">
    <property type="entry name" value="q2cbj1_9rhob like domain"/>
    <property type="match status" value="1"/>
</dbReference>
<evidence type="ECO:0000313" key="4">
    <source>
        <dbReference type="Proteomes" id="UP001623232"/>
    </source>
</evidence>
<dbReference type="SUPFAM" id="SSF51197">
    <property type="entry name" value="Clavaminate synthase-like"/>
    <property type="match status" value="1"/>
</dbReference>
<evidence type="ECO:0000313" key="3">
    <source>
        <dbReference type="EMBL" id="WZK91567.1"/>
    </source>
</evidence>
<name>A0ABZ2Y1P7_9RHOB</name>
<keyword evidence="1" id="KW-0479">Metal-binding</keyword>
<geneLocation type="plasmid" evidence="3 4">
    <name>unnamed3</name>
</geneLocation>
<dbReference type="Pfam" id="PF22814">
    <property type="entry name" value="WelO5"/>
    <property type="match status" value="1"/>
</dbReference>
<reference evidence="3 4" key="1">
    <citation type="submission" date="2023-04" db="EMBL/GenBank/DDBJ databases">
        <title>Complete genome sequence of Alisedimentitalea scapharcae.</title>
        <authorList>
            <person name="Rong J.-C."/>
            <person name="Yi M.-L."/>
            <person name="Zhao Q."/>
        </authorList>
    </citation>
    <scope>NUCLEOTIDE SEQUENCE [LARGE SCALE GENOMIC DNA]</scope>
    <source>
        <strain evidence="3 4">KCTC 42119</strain>
        <plasmid evidence="3 4">unnamed3</plasmid>
    </source>
</reference>
<dbReference type="InterPro" id="IPR005123">
    <property type="entry name" value="Oxoglu/Fe-dep_dioxygenase_dom"/>
</dbReference>
<organism evidence="3 4">
    <name type="scientific">Aliisedimentitalea scapharcae</name>
    <dbReference type="NCBI Taxonomy" id="1524259"/>
    <lineage>
        <taxon>Bacteria</taxon>
        <taxon>Pseudomonadati</taxon>
        <taxon>Pseudomonadota</taxon>
        <taxon>Alphaproteobacteria</taxon>
        <taxon>Rhodobacterales</taxon>
        <taxon>Roseobacteraceae</taxon>
        <taxon>Aliisedimentitalea</taxon>
    </lineage>
</organism>
<keyword evidence="1" id="KW-0560">Oxidoreductase</keyword>
<feature type="domain" description="Fe2OG dioxygenase" evidence="2">
    <location>
        <begin position="121"/>
        <end position="257"/>
    </location>
</feature>
<dbReference type="InterPro" id="IPR055091">
    <property type="entry name" value="WelO5-like"/>
</dbReference>
<dbReference type="Proteomes" id="UP001623232">
    <property type="component" value="Plasmid unnamed3"/>
</dbReference>
<dbReference type="PROSITE" id="PS51471">
    <property type="entry name" value="FE2OG_OXY"/>
    <property type="match status" value="1"/>
</dbReference>
<dbReference type="EMBL" id="CP123587">
    <property type="protein sequence ID" value="WZK91567.1"/>
    <property type="molecule type" value="Genomic_DNA"/>
</dbReference>
<keyword evidence="3" id="KW-0614">Plasmid</keyword>
<gene>
    <name evidence="3" type="ORF">QEZ52_22785</name>
</gene>
<evidence type="ECO:0000259" key="2">
    <source>
        <dbReference type="PROSITE" id="PS51471"/>
    </source>
</evidence>
<keyword evidence="4" id="KW-1185">Reference proteome</keyword>
<evidence type="ECO:0000256" key="1">
    <source>
        <dbReference type="RuleBase" id="RU003682"/>
    </source>
</evidence>
<keyword evidence="1" id="KW-0408">Iron</keyword>
<comment type="similarity">
    <text evidence="1">Belongs to the iron/ascorbate-dependent oxidoreductase family.</text>
</comment>
<protein>
    <submittedName>
        <fullName evidence="3">2OG-Fe(II) oxygenase</fullName>
    </submittedName>
</protein>